<dbReference type="InterPro" id="IPR001173">
    <property type="entry name" value="Glyco_trans_2-like"/>
</dbReference>
<protein>
    <submittedName>
        <fullName evidence="2">Glycosyl transferase family 2</fullName>
    </submittedName>
</protein>
<reference evidence="2 3" key="1">
    <citation type="journal article" date="2013" name="Genome Announc.">
        <title>Draft Genome Sequence of Arthrobacter crystallopoietes Strain BAB-32, Revealing Genes for Bioremediation.</title>
        <authorList>
            <person name="Joshi M.N."/>
            <person name="Pandit A.S."/>
            <person name="Sharma A."/>
            <person name="Pandya R.V."/>
            <person name="Desai S.M."/>
            <person name="Saxena A.K."/>
            <person name="Bagatharia S.B."/>
        </authorList>
    </citation>
    <scope>NUCLEOTIDE SEQUENCE [LARGE SCALE GENOMIC DNA]</scope>
    <source>
        <strain evidence="2 3">BAB-32</strain>
    </source>
</reference>
<dbReference type="PANTHER" id="PTHR43685">
    <property type="entry name" value="GLYCOSYLTRANSFERASE"/>
    <property type="match status" value="1"/>
</dbReference>
<sequence>MIPFRRVVPSAYDGGWSRSYRALGRPDQFHAATLDAPQDGSTSTAVVVFETAQDTYDAPVNPPFGAIPQPHIDWAGDMGNNDLVNQPLVSVIVPAKDQAPFIRDSLTSLARQFEDASVLEVVVVDDGSTDATGELAAAFASQLPGLKILRNESPAGVATARNQGLDAASGRFIAFLDPDDWYAPGYLPKLTAEMEQLDVDFLRTDHIRHTNGTRSIHRAPQALRSTPLDPRDDIAPYNLSTMIDYPIVAFGIYDGRLKDSGMLRFLDGRQTAEDRPWMWRLHLQCKSYAVSDQLGVIYRRGVPTSLTQIYDRRQLDFLPCFEEIFRLVADDPEPGRFWPKAARQFLAIACHHLNRSEGMPPDVLAALRIGIDRTFATLPSDVAVESLALLDPKRRALLAPILRSHA</sequence>
<dbReference type="SUPFAM" id="SSF53448">
    <property type="entry name" value="Nucleotide-diphospho-sugar transferases"/>
    <property type="match status" value="1"/>
</dbReference>
<dbReference type="InterPro" id="IPR050834">
    <property type="entry name" value="Glycosyltransf_2"/>
</dbReference>
<dbReference type="AlphaFoldDB" id="N1UYH3"/>
<name>N1UYH3_9MICC</name>
<dbReference type="EMBL" id="ANPE02000132">
    <property type="protein sequence ID" value="EMY34115.1"/>
    <property type="molecule type" value="Genomic_DNA"/>
</dbReference>
<dbReference type="PANTHER" id="PTHR43685:SF14">
    <property type="entry name" value="GLYCOSYLTRANSFERASE 2-LIKE DOMAIN-CONTAINING PROTEIN"/>
    <property type="match status" value="1"/>
</dbReference>
<gene>
    <name evidence="2" type="ORF">D477_011311</name>
</gene>
<dbReference type="CDD" id="cd00761">
    <property type="entry name" value="Glyco_tranf_GTA_type"/>
    <property type="match status" value="1"/>
</dbReference>
<keyword evidence="3" id="KW-1185">Reference proteome</keyword>
<accession>N1UYH3</accession>
<dbReference type="GO" id="GO:0016740">
    <property type="term" value="F:transferase activity"/>
    <property type="evidence" value="ECO:0007669"/>
    <property type="project" value="UniProtKB-KW"/>
</dbReference>
<keyword evidence="2" id="KW-0808">Transferase</keyword>
<dbReference type="Proteomes" id="UP000010729">
    <property type="component" value="Unassembled WGS sequence"/>
</dbReference>
<evidence type="ECO:0000259" key="1">
    <source>
        <dbReference type="Pfam" id="PF00535"/>
    </source>
</evidence>
<dbReference type="InterPro" id="IPR029044">
    <property type="entry name" value="Nucleotide-diphossugar_trans"/>
</dbReference>
<dbReference type="Pfam" id="PF00535">
    <property type="entry name" value="Glycos_transf_2"/>
    <property type="match status" value="1"/>
</dbReference>
<evidence type="ECO:0000313" key="2">
    <source>
        <dbReference type="EMBL" id="EMY34115.1"/>
    </source>
</evidence>
<feature type="domain" description="Glycosyltransferase 2-like" evidence="1">
    <location>
        <begin position="90"/>
        <end position="225"/>
    </location>
</feature>
<dbReference type="RefSeq" id="WP_005269095.1">
    <property type="nucleotide sequence ID" value="NZ_ANPE02000132.1"/>
</dbReference>
<dbReference type="Gene3D" id="3.90.550.10">
    <property type="entry name" value="Spore Coat Polysaccharide Biosynthesis Protein SpsA, Chain A"/>
    <property type="match status" value="1"/>
</dbReference>
<evidence type="ECO:0000313" key="3">
    <source>
        <dbReference type="Proteomes" id="UP000010729"/>
    </source>
</evidence>
<organism evidence="2 3">
    <name type="scientific">Arthrobacter crystallopoietes BAB-32</name>
    <dbReference type="NCBI Taxonomy" id="1246476"/>
    <lineage>
        <taxon>Bacteria</taxon>
        <taxon>Bacillati</taxon>
        <taxon>Actinomycetota</taxon>
        <taxon>Actinomycetes</taxon>
        <taxon>Micrococcales</taxon>
        <taxon>Micrococcaceae</taxon>
        <taxon>Crystallibacter</taxon>
    </lineage>
</organism>
<proteinExistence type="predicted"/>
<comment type="caution">
    <text evidence="2">The sequence shown here is derived from an EMBL/GenBank/DDBJ whole genome shotgun (WGS) entry which is preliminary data.</text>
</comment>